<dbReference type="RefSeq" id="WP_134384926.1">
    <property type="nucleotide sequence ID" value="NZ_BMWW01000001.1"/>
</dbReference>
<dbReference type="SUPFAM" id="SSF51120">
    <property type="entry name" value="beta-Roll"/>
    <property type="match status" value="2"/>
</dbReference>
<keyword evidence="5" id="KW-1185">Reference proteome</keyword>
<dbReference type="AlphaFoldDB" id="A0A4P7BD84"/>
<dbReference type="EMBL" id="BMWW01000001">
    <property type="protein sequence ID" value="GGY73768.1"/>
    <property type="molecule type" value="Genomic_DNA"/>
</dbReference>
<dbReference type="Pfam" id="PF13946">
    <property type="entry name" value="DUF4214"/>
    <property type="match status" value="1"/>
</dbReference>
<dbReference type="InterPro" id="IPR001343">
    <property type="entry name" value="Hemolysn_Ca-bd"/>
</dbReference>
<gene>
    <name evidence="4" type="ORF">E1742_11080</name>
    <name evidence="3" type="ORF">GCM10007388_02530</name>
</gene>
<feature type="region of interest" description="Disordered" evidence="1">
    <location>
        <begin position="32"/>
        <end position="70"/>
    </location>
</feature>
<evidence type="ECO:0000313" key="4">
    <source>
        <dbReference type="EMBL" id="QBQ36646.1"/>
    </source>
</evidence>
<evidence type="ECO:0000313" key="5">
    <source>
        <dbReference type="Proteomes" id="UP000294359"/>
    </source>
</evidence>
<accession>A0A4P7BD84</accession>
<organism evidence="3 6">
    <name type="scientific">Pseudoduganella plicata</name>
    <dbReference type="NCBI Taxonomy" id="321984"/>
    <lineage>
        <taxon>Bacteria</taxon>
        <taxon>Pseudomonadati</taxon>
        <taxon>Pseudomonadota</taxon>
        <taxon>Betaproteobacteria</taxon>
        <taxon>Burkholderiales</taxon>
        <taxon>Oxalobacteraceae</taxon>
        <taxon>Telluria group</taxon>
        <taxon>Pseudoduganella</taxon>
    </lineage>
</organism>
<reference evidence="4 5" key="2">
    <citation type="submission" date="2019-03" db="EMBL/GenBank/DDBJ databases">
        <title>Draft Genome Sequences of Six Type Strains of the Genus Massilia.</title>
        <authorList>
            <person name="Miess H."/>
            <person name="Frediansyhah A."/>
            <person name="Gross H."/>
        </authorList>
    </citation>
    <scope>NUCLEOTIDE SEQUENCE [LARGE SCALE GENOMIC DNA]</scope>
    <source>
        <strain evidence="4 5">DSM 17505</strain>
    </source>
</reference>
<dbReference type="PRINTS" id="PR00313">
    <property type="entry name" value="CABNDNGRPT"/>
</dbReference>
<reference evidence="3" key="1">
    <citation type="journal article" date="2014" name="Int. J. Syst. Evol. Microbiol.">
        <title>Complete genome sequence of Corynebacterium casei LMG S-19264T (=DSM 44701T), isolated from a smear-ripened cheese.</title>
        <authorList>
            <consortium name="US DOE Joint Genome Institute (JGI-PGF)"/>
            <person name="Walter F."/>
            <person name="Albersmeier A."/>
            <person name="Kalinowski J."/>
            <person name="Ruckert C."/>
        </authorList>
    </citation>
    <scope>NUCLEOTIDE SEQUENCE</scope>
    <source>
        <strain evidence="3">KCTC 12344</strain>
    </source>
</reference>
<dbReference type="EMBL" id="CP038026">
    <property type="protein sequence ID" value="QBQ36646.1"/>
    <property type="molecule type" value="Genomic_DNA"/>
</dbReference>
<dbReference type="GO" id="GO:0005509">
    <property type="term" value="F:calcium ion binding"/>
    <property type="evidence" value="ECO:0007669"/>
    <property type="project" value="InterPro"/>
</dbReference>
<dbReference type="Proteomes" id="UP000619512">
    <property type="component" value="Unassembled WGS sequence"/>
</dbReference>
<proteinExistence type="predicted"/>
<dbReference type="InterPro" id="IPR011049">
    <property type="entry name" value="Serralysin-like_metalloprot_C"/>
</dbReference>
<sequence length="271" mass="28251">MADTFSTFDGGPGKDSLYGTTNADVMHGNGGADTLIGNGGDDQLWSGSAADPEGKNDRDGDLLDGGSDNDTINGGNGNDLLIGGAGSNLITGGAGVDTALYNLARGDYTIAQKNGTIGVTSSTGGIDTLNGVERLHFTDVDVAFDLSGNAGKVYRLYQAAMDRAPDKGGLGYYIAAADKGASFEDIAAGFTHSKEWADLYGASSSTEAFLTNLYDNALHRAPDQQGMAFWTDVLAKGYSREYVLMEFSESAENQAQVIGAIQNGIEYTPYV</sequence>
<evidence type="ECO:0000256" key="1">
    <source>
        <dbReference type="SAM" id="MobiDB-lite"/>
    </source>
</evidence>
<reference evidence="3" key="3">
    <citation type="submission" date="2022-12" db="EMBL/GenBank/DDBJ databases">
        <authorList>
            <person name="Sun Q."/>
            <person name="Kim S."/>
        </authorList>
    </citation>
    <scope>NUCLEOTIDE SEQUENCE</scope>
    <source>
        <strain evidence="3">KCTC 12344</strain>
    </source>
</reference>
<evidence type="ECO:0000313" key="3">
    <source>
        <dbReference type="EMBL" id="GGY73768.1"/>
    </source>
</evidence>
<name>A0A4P7BD84_9BURK</name>
<dbReference type="Gene3D" id="2.150.10.10">
    <property type="entry name" value="Serralysin-like metalloprotease, C-terminal"/>
    <property type="match status" value="2"/>
</dbReference>
<evidence type="ECO:0000259" key="2">
    <source>
        <dbReference type="Pfam" id="PF13946"/>
    </source>
</evidence>
<evidence type="ECO:0000313" key="6">
    <source>
        <dbReference type="Proteomes" id="UP000619512"/>
    </source>
</evidence>
<feature type="compositionally biased region" description="Basic and acidic residues" evidence="1">
    <location>
        <begin position="52"/>
        <end position="61"/>
    </location>
</feature>
<feature type="domain" description="DUF4214" evidence="2">
    <location>
        <begin position="187"/>
        <end position="256"/>
    </location>
</feature>
<protein>
    <submittedName>
        <fullName evidence="4">DUF4214 domain-containing protein</fullName>
    </submittedName>
</protein>
<dbReference type="OrthoDB" id="480426at2"/>
<dbReference type="Proteomes" id="UP000294359">
    <property type="component" value="Chromosome"/>
</dbReference>
<dbReference type="Pfam" id="PF00353">
    <property type="entry name" value="HemolysinCabind"/>
    <property type="match status" value="2"/>
</dbReference>
<dbReference type="InterPro" id="IPR025282">
    <property type="entry name" value="DUF4214"/>
</dbReference>